<keyword evidence="12" id="KW-1185">Reference proteome</keyword>
<evidence type="ECO:0000313" key="11">
    <source>
        <dbReference type="EMBL" id="RUP46226.1"/>
    </source>
</evidence>
<evidence type="ECO:0000256" key="4">
    <source>
        <dbReference type="ARBA" id="ARBA00022679"/>
    </source>
</evidence>
<dbReference type="GO" id="GO:0000166">
    <property type="term" value="F:nucleotide binding"/>
    <property type="evidence" value="ECO:0007669"/>
    <property type="project" value="InterPro"/>
</dbReference>
<dbReference type="PANTHER" id="PTHR33568">
    <property type="entry name" value="DNA POLYMERASE"/>
    <property type="match status" value="1"/>
</dbReference>
<dbReference type="Gene3D" id="3.30.420.10">
    <property type="entry name" value="Ribonuclease H-like superfamily/Ribonuclease H"/>
    <property type="match status" value="1"/>
</dbReference>
<evidence type="ECO:0000256" key="7">
    <source>
        <dbReference type="ARBA" id="ARBA00022932"/>
    </source>
</evidence>
<evidence type="ECO:0000256" key="3">
    <source>
        <dbReference type="ARBA" id="ARBA00014385"/>
    </source>
</evidence>
<evidence type="ECO:0000256" key="5">
    <source>
        <dbReference type="ARBA" id="ARBA00022695"/>
    </source>
</evidence>
<feature type="domain" description="DNA-directed DNA polymerase family B mitochondria/virus" evidence="10">
    <location>
        <begin position="15"/>
        <end position="392"/>
    </location>
</feature>
<dbReference type="GO" id="GO:0003677">
    <property type="term" value="F:DNA binding"/>
    <property type="evidence" value="ECO:0007669"/>
    <property type="project" value="UniProtKB-KW"/>
</dbReference>
<dbReference type="GO" id="GO:0006260">
    <property type="term" value="P:DNA replication"/>
    <property type="evidence" value="ECO:0007669"/>
    <property type="project" value="UniProtKB-KW"/>
</dbReference>
<sequence>MLIKSFDDILSNPVYNGYNVYVHNLSNYDSLFLLKPLTKSFNINPFFHNNSLFSLEVSKLVKIDGKDQTVRIKVVDSFKMLSFPLRKLAKSFEVDTIKGVFPYRFPNGENFTYVGTKPSYDFYNSKDISLEEYKLLNPNDWDLKLETLRYLESDVRSLYEVIMKFAESVYELEKLNITDSLTIASLAFNAFKANYLKGNTYLSKIRSDLHNEIRSAYYGGRVEVYKPHGMLNPMPTGNGVLTGEKDLNKLFGIVKANIVCPDDLYCPILPYRTKKGGLICPTGSWTDWYFSEELKMAVSYGYTVDAVVKAVVFDKNDGLFDDYVNKYYNIKSHETGPKRATAKSMLVSLYGRMGLRPTFDVTRLVTTDVAEGIMKNYDVTDSYILNEDKKLEILRYSTIPSEDKAKVNNNVNFNELSIKADNSMVRKAKTVGENLPHEGYIDLYNGKSVTFNKEYWVRDRKLGTVTIVNKNIKLSPVFDKRDKVFNEEGVWMDTKPLVVNEPLEVMSFMDNEVEQTSNGSEITSEVSNR</sequence>
<evidence type="ECO:0000256" key="8">
    <source>
        <dbReference type="ARBA" id="ARBA00023125"/>
    </source>
</evidence>
<comment type="caution">
    <text evidence="11">The sequence shown here is derived from an EMBL/GenBank/DDBJ whole genome shotgun (WGS) entry which is preliminary data.</text>
</comment>
<comment type="similarity">
    <text evidence="1">Belongs to the DNA polymerase type-B family.</text>
</comment>
<dbReference type="SUPFAM" id="SSF56672">
    <property type="entry name" value="DNA/RNA polymerases"/>
    <property type="match status" value="1"/>
</dbReference>
<dbReference type="InterPro" id="IPR012337">
    <property type="entry name" value="RNaseH-like_sf"/>
</dbReference>
<evidence type="ECO:0000256" key="9">
    <source>
        <dbReference type="ARBA" id="ARBA00049244"/>
    </source>
</evidence>
<keyword evidence="5" id="KW-0548">Nucleotidyltransferase</keyword>
<dbReference type="Pfam" id="PF03175">
    <property type="entry name" value="DNA_pol_B_2"/>
    <property type="match status" value="1"/>
</dbReference>
<keyword evidence="4" id="KW-0808">Transferase</keyword>
<dbReference type="SUPFAM" id="SSF53098">
    <property type="entry name" value="Ribonuclease H-like"/>
    <property type="match status" value="1"/>
</dbReference>
<dbReference type="EC" id="2.7.7.7" evidence="2"/>
<dbReference type="Proteomes" id="UP000268093">
    <property type="component" value="Unassembled WGS sequence"/>
</dbReference>
<protein>
    <recommendedName>
        <fullName evidence="3">Probable DNA polymerase</fullName>
        <ecNumber evidence="2">2.7.7.7</ecNumber>
    </recommendedName>
</protein>
<accession>A0A433D5V7</accession>
<comment type="catalytic activity">
    <reaction evidence="9">
        <text>DNA(n) + a 2'-deoxyribonucleoside 5'-triphosphate = DNA(n+1) + diphosphate</text>
        <dbReference type="Rhea" id="RHEA:22508"/>
        <dbReference type="Rhea" id="RHEA-COMP:17339"/>
        <dbReference type="Rhea" id="RHEA-COMP:17340"/>
        <dbReference type="ChEBI" id="CHEBI:33019"/>
        <dbReference type="ChEBI" id="CHEBI:61560"/>
        <dbReference type="ChEBI" id="CHEBI:173112"/>
        <dbReference type="EC" id="2.7.7.7"/>
    </reaction>
</comment>
<reference evidence="11 12" key="1">
    <citation type="journal article" date="2018" name="New Phytol.">
        <title>Phylogenomics of Endogonaceae and evolution of mycorrhizas within Mucoromycota.</title>
        <authorList>
            <person name="Chang Y."/>
            <person name="Desiro A."/>
            <person name="Na H."/>
            <person name="Sandor L."/>
            <person name="Lipzen A."/>
            <person name="Clum A."/>
            <person name="Barry K."/>
            <person name="Grigoriev I.V."/>
            <person name="Martin F.M."/>
            <person name="Stajich J.E."/>
            <person name="Smith M.E."/>
            <person name="Bonito G."/>
            <person name="Spatafora J.W."/>
        </authorList>
    </citation>
    <scope>NUCLEOTIDE SEQUENCE [LARGE SCALE GENOMIC DNA]</scope>
    <source>
        <strain evidence="11 12">GMNB39</strain>
    </source>
</reference>
<dbReference type="InterPro" id="IPR043502">
    <property type="entry name" value="DNA/RNA_pol_sf"/>
</dbReference>
<evidence type="ECO:0000256" key="2">
    <source>
        <dbReference type="ARBA" id="ARBA00012417"/>
    </source>
</evidence>
<proteinExistence type="inferred from homology"/>
<name>A0A433D5V7_9FUNG</name>
<dbReference type="GO" id="GO:0003887">
    <property type="term" value="F:DNA-directed DNA polymerase activity"/>
    <property type="evidence" value="ECO:0007669"/>
    <property type="project" value="UniProtKB-KW"/>
</dbReference>
<evidence type="ECO:0000313" key="12">
    <source>
        <dbReference type="Proteomes" id="UP000268093"/>
    </source>
</evidence>
<dbReference type="EMBL" id="RBNI01006129">
    <property type="protein sequence ID" value="RUP46226.1"/>
    <property type="molecule type" value="Genomic_DNA"/>
</dbReference>
<gene>
    <name evidence="11" type="ORF">BC936DRAFT_147194</name>
</gene>
<dbReference type="OrthoDB" id="5600037at2759"/>
<keyword evidence="7" id="KW-0239">DNA-directed DNA polymerase</keyword>
<evidence type="ECO:0000256" key="1">
    <source>
        <dbReference type="ARBA" id="ARBA00005755"/>
    </source>
</evidence>
<dbReference type="InterPro" id="IPR036397">
    <property type="entry name" value="RNaseH_sf"/>
</dbReference>
<keyword evidence="8" id="KW-0238">DNA-binding</keyword>
<evidence type="ECO:0000256" key="6">
    <source>
        <dbReference type="ARBA" id="ARBA00022705"/>
    </source>
</evidence>
<dbReference type="InterPro" id="IPR004868">
    <property type="entry name" value="DNA-dir_DNA_pol_B_mt/vir"/>
</dbReference>
<keyword evidence="6" id="KW-0235">DNA replication</keyword>
<evidence type="ECO:0000259" key="10">
    <source>
        <dbReference type="Pfam" id="PF03175"/>
    </source>
</evidence>
<organism evidence="11 12">
    <name type="scientific">Jimgerdemannia flammicorona</name>
    <dbReference type="NCBI Taxonomy" id="994334"/>
    <lineage>
        <taxon>Eukaryota</taxon>
        <taxon>Fungi</taxon>
        <taxon>Fungi incertae sedis</taxon>
        <taxon>Mucoromycota</taxon>
        <taxon>Mucoromycotina</taxon>
        <taxon>Endogonomycetes</taxon>
        <taxon>Endogonales</taxon>
        <taxon>Endogonaceae</taxon>
        <taxon>Jimgerdemannia</taxon>
    </lineage>
</organism>
<dbReference type="PANTHER" id="PTHR33568:SF3">
    <property type="entry name" value="DNA-DIRECTED DNA POLYMERASE"/>
    <property type="match status" value="1"/>
</dbReference>
<dbReference type="AlphaFoldDB" id="A0A433D5V7"/>
<dbReference type="Gene3D" id="1.10.287.690">
    <property type="entry name" value="Helix hairpin bin"/>
    <property type="match status" value="1"/>
</dbReference>